<dbReference type="Proteomes" id="UP000546213">
    <property type="component" value="Unassembled WGS sequence"/>
</dbReference>
<keyword evidence="2" id="KW-1185">Reference proteome</keyword>
<accession>A0A8H5Q138</accession>
<dbReference type="EMBL" id="JAAOAS010000007">
    <property type="protein sequence ID" value="KAF5606097.1"/>
    <property type="molecule type" value="Genomic_DNA"/>
</dbReference>
<evidence type="ECO:0000313" key="2">
    <source>
        <dbReference type="Proteomes" id="UP000546213"/>
    </source>
</evidence>
<comment type="caution">
    <text evidence="1">The sequence shown here is derived from an EMBL/GenBank/DDBJ whole genome shotgun (WGS) entry which is preliminary data.</text>
</comment>
<proteinExistence type="predicted"/>
<name>A0A8H5Q138_9HYPO</name>
<reference evidence="1 2" key="1">
    <citation type="submission" date="2020-05" db="EMBL/GenBank/DDBJ databases">
        <title>Identification and distribution of gene clusters putatively required for synthesis of sphingolipid metabolism inhibitors in phylogenetically diverse species of the filamentous fungus Fusarium.</title>
        <authorList>
            <person name="Kim H.-S."/>
            <person name="Busman M."/>
            <person name="Brown D.W."/>
            <person name="Divon H."/>
            <person name="Uhlig S."/>
            <person name="Proctor R.H."/>
        </authorList>
    </citation>
    <scope>NUCLEOTIDE SEQUENCE [LARGE SCALE GENOMIC DNA]</scope>
    <source>
        <strain evidence="1 2">NRRL 36939</strain>
    </source>
</reference>
<dbReference type="AlphaFoldDB" id="A0A8H5Q138"/>
<evidence type="ECO:0000313" key="1">
    <source>
        <dbReference type="EMBL" id="KAF5606097.1"/>
    </source>
</evidence>
<gene>
    <name evidence="1" type="ORF">FPCIR_198</name>
</gene>
<protein>
    <submittedName>
        <fullName evidence="1">Uncharacterized protein</fullName>
    </submittedName>
</protein>
<organism evidence="1 2">
    <name type="scientific">Fusarium pseudocircinatum</name>
    <dbReference type="NCBI Taxonomy" id="56676"/>
    <lineage>
        <taxon>Eukaryota</taxon>
        <taxon>Fungi</taxon>
        <taxon>Dikarya</taxon>
        <taxon>Ascomycota</taxon>
        <taxon>Pezizomycotina</taxon>
        <taxon>Sordariomycetes</taxon>
        <taxon>Hypocreomycetidae</taxon>
        <taxon>Hypocreales</taxon>
        <taxon>Nectriaceae</taxon>
        <taxon>Fusarium</taxon>
        <taxon>Fusarium fujikuroi species complex</taxon>
    </lineage>
</organism>
<sequence length="164" mass="18374">MSSQHQDIALNATGLVYATGQDGRVRLASVQDLQALDLTDAEKETYGVILRQLGVMVGLLLPLHYQTPVGINLVETFDAEIGHVIPYQDGCVFIIRPLGRNNGEFRVLYKNDEHRPLLLSMKLPRASADSHLIYYDEWTTSLKGPMKLDSVPKKITSFQSEQFT</sequence>
<dbReference type="OrthoDB" id="5089231at2759"/>